<keyword evidence="1" id="KW-1133">Transmembrane helix</keyword>
<reference evidence="2" key="1">
    <citation type="submission" date="2020-05" db="EMBL/GenBank/DDBJ databases">
        <authorList>
            <person name="Chiriac C."/>
            <person name="Salcher M."/>
            <person name="Ghai R."/>
            <person name="Kavagutti S V."/>
        </authorList>
    </citation>
    <scope>NUCLEOTIDE SEQUENCE</scope>
</reference>
<evidence type="ECO:0000256" key="1">
    <source>
        <dbReference type="SAM" id="Phobius"/>
    </source>
</evidence>
<keyword evidence="1" id="KW-0812">Transmembrane</keyword>
<dbReference type="AlphaFoldDB" id="A0A6J7P2B2"/>
<organism evidence="2">
    <name type="scientific">freshwater metagenome</name>
    <dbReference type="NCBI Taxonomy" id="449393"/>
    <lineage>
        <taxon>unclassified sequences</taxon>
        <taxon>metagenomes</taxon>
        <taxon>ecological metagenomes</taxon>
    </lineage>
</organism>
<keyword evidence="1" id="KW-0472">Membrane</keyword>
<feature type="transmembrane region" description="Helical" evidence="1">
    <location>
        <begin position="12"/>
        <end position="31"/>
    </location>
</feature>
<sequence length="67" mass="7508">MSNSRQNKRDENAMWTIFGYLLSGLLFWGGAGYAADKWLGTTYLTLVGLIVGMGGAIYLVWLRFGRE</sequence>
<gene>
    <name evidence="2" type="ORF">UFOPK4010_01077</name>
</gene>
<accession>A0A6J7P2B2</accession>
<evidence type="ECO:0000313" key="2">
    <source>
        <dbReference type="EMBL" id="CAB4999361.1"/>
    </source>
</evidence>
<name>A0A6J7P2B2_9ZZZZ</name>
<feature type="transmembrane region" description="Helical" evidence="1">
    <location>
        <begin position="43"/>
        <end position="62"/>
    </location>
</feature>
<protein>
    <submittedName>
        <fullName evidence="2">Unannotated protein</fullName>
    </submittedName>
</protein>
<dbReference type="EMBL" id="CAFBOU010000118">
    <property type="protein sequence ID" value="CAB4999361.1"/>
    <property type="molecule type" value="Genomic_DNA"/>
</dbReference>
<proteinExistence type="predicted"/>